<reference evidence="1" key="1">
    <citation type="submission" date="2023-04" db="EMBL/GenBank/DDBJ databases">
        <title>Draft Genome sequencing of Naganishia species isolated from polar environments using Oxford Nanopore Technology.</title>
        <authorList>
            <person name="Leo P."/>
            <person name="Venkateswaran K."/>
        </authorList>
    </citation>
    <scope>NUCLEOTIDE SEQUENCE</scope>
    <source>
        <strain evidence="1">DBVPG 5303</strain>
    </source>
</reference>
<dbReference type="Proteomes" id="UP001234202">
    <property type="component" value="Unassembled WGS sequence"/>
</dbReference>
<gene>
    <name evidence="1" type="ORF">QFC24_002165</name>
</gene>
<proteinExistence type="predicted"/>
<protein>
    <submittedName>
        <fullName evidence="1">Uncharacterized protein</fullName>
    </submittedName>
</protein>
<name>A0ACC2XSH5_9TREE</name>
<dbReference type="EMBL" id="JASBWV010000005">
    <property type="protein sequence ID" value="KAJ9126424.1"/>
    <property type="molecule type" value="Genomic_DNA"/>
</dbReference>
<comment type="caution">
    <text evidence="1">The sequence shown here is derived from an EMBL/GenBank/DDBJ whole genome shotgun (WGS) entry which is preliminary data.</text>
</comment>
<sequence>MPYSTRNALYLRISSWTVGWMNDATLQAALADLRPKLLAKFHAEDPNLTKKSTVEVHRGASYQFAFFFRKTDTRHVVLLKRREYVPQATRRPQSLAIPSKPNLQDPTDLPSRRPKATPKRKANDDTYSTTDMRRSTRARSEVNYAQDMGSPSPPLREEDGLLSPLRDENEPQAQPALFLDGGDDDTLRAAPTSPLIQVKDEPQDLVPMGIPARSEAEKEEMYAGARESMGRTAMDTGYEDAGDGLAEGGEREGSEELLTFRPVVDDETEEKKDSKVDVKPQMKLSYKGVSIIGLETDIRTADGRPSLSGFSISSRHLVLIIEPYPPLTAAPKPSARARSTYASRSMSRATESHARGSMSTFAQGFESERDQATPLIPNSRSGGTSTPSVFQSAATPAPSMRSGGAMGGGQTPIPNSRSGGRTGSAAPLPFRMSATPASARNGAAGTPLFRDMTPMSEFGGGGDGESLRNGGRALFDDEEGSSEEEDKQWRRRTRGSSYAPWRGTSVIGGQETSRPTAPARDAPVSDSDESDSLGRDDDDLPSSDDEDAQEIAQARRLMALSQRLQENTSGREGAGAMSGAGRVVDAGELGGGIGDDDAFGDGDEGGQGEFGRDDVGGADA</sequence>
<evidence type="ECO:0000313" key="1">
    <source>
        <dbReference type="EMBL" id="KAJ9126424.1"/>
    </source>
</evidence>
<evidence type="ECO:0000313" key="2">
    <source>
        <dbReference type="Proteomes" id="UP001234202"/>
    </source>
</evidence>
<keyword evidence="2" id="KW-1185">Reference proteome</keyword>
<organism evidence="1 2">
    <name type="scientific">Naganishia onofrii</name>
    <dbReference type="NCBI Taxonomy" id="1851511"/>
    <lineage>
        <taxon>Eukaryota</taxon>
        <taxon>Fungi</taxon>
        <taxon>Dikarya</taxon>
        <taxon>Basidiomycota</taxon>
        <taxon>Agaricomycotina</taxon>
        <taxon>Tremellomycetes</taxon>
        <taxon>Filobasidiales</taxon>
        <taxon>Filobasidiaceae</taxon>
        <taxon>Naganishia</taxon>
    </lineage>
</organism>
<accession>A0ACC2XSH5</accession>